<dbReference type="STRING" id="667128.HMPREF0621_1469"/>
<reference evidence="1 2" key="1">
    <citation type="submission" date="2009-10" db="EMBL/GenBank/DDBJ databases">
        <authorList>
            <person name="Muzny D."/>
            <person name="Qin X."/>
            <person name="Deng J."/>
            <person name="Jiang H."/>
            <person name="Liu Y."/>
            <person name="Qu J."/>
            <person name="Song X.-Z."/>
            <person name="Zhang L."/>
            <person name="Thornton R."/>
            <person name="Coyle M."/>
            <person name="Francisco L."/>
            <person name="Jackson L."/>
            <person name="Javaid M."/>
            <person name="Korchina V."/>
            <person name="Kovar C."/>
            <person name="Mata R."/>
            <person name="Mathew T."/>
            <person name="Ngo R."/>
            <person name="Nguyen L."/>
            <person name="Nguyen N."/>
            <person name="Okwuonu G."/>
            <person name="Ongeri F."/>
            <person name="Pham C."/>
            <person name="Simmons D."/>
            <person name="Wilczek-Boney K."/>
            <person name="Hale W."/>
            <person name="Jakkamsetti A."/>
            <person name="Pham P."/>
            <person name="Ruth R."/>
            <person name="San Lucas F."/>
            <person name="Warren J."/>
            <person name="Zhang J."/>
            <person name="Zhao Z."/>
            <person name="Zhou C."/>
            <person name="Zhu D."/>
            <person name="Lee S."/>
            <person name="Bess C."/>
            <person name="Blankenburg K."/>
            <person name="Forbes L."/>
            <person name="Fu Q."/>
            <person name="Gubbala S."/>
            <person name="Hirani K."/>
            <person name="Jayaseelan J.C."/>
            <person name="Lara F."/>
            <person name="Munidasa M."/>
            <person name="Palculict T."/>
            <person name="Patil S."/>
            <person name="Pu L.-L."/>
            <person name="Saada N."/>
            <person name="Tang L."/>
            <person name="Weissenberger G."/>
            <person name="Zhu Y."/>
            <person name="Hemphill L."/>
            <person name="Shang Y."/>
            <person name="Youmans B."/>
            <person name="Ayvaz T."/>
            <person name="Ross M."/>
            <person name="Santibanez J."/>
            <person name="Aqrawi P."/>
            <person name="Gross S."/>
            <person name="Joshi V."/>
            <person name="Fowler G."/>
            <person name="Nazareth L."/>
            <person name="Reid J."/>
            <person name="Worley K."/>
            <person name="Petrosino J."/>
            <person name="Highlander S."/>
            <person name="Gibbs R."/>
        </authorList>
    </citation>
    <scope>NUCLEOTIDE SEQUENCE [LARGE SCALE GENOMIC DNA]</scope>
    <source>
        <strain evidence="1 2">ATCC 43325</strain>
    </source>
</reference>
<accession>C9PR45</accession>
<evidence type="ECO:0000313" key="1">
    <source>
        <dbReference type="EMBL" id="EEX49946.1"/>
    </source>
</evidence>
<organism evidence="1 2">
    <name type="scientific">Pasteurella dagmatis ATCC 43325</name>
    <dbReference type="NCBI Taxonomy" id="667128"/>
    <lineage>
        <taxon>Bacteria</taxon>
        <taxon>Pseudomonadati</taxon>
        <taxon>Pseudomonadota</taxon>
        <taxon>Gammaproteobacteria</taxon>
        <taxon>Pasteurellales</taxon>
        <taxon>Pasteurellaceae</taxon>
        <taxon>Pasteurella</taxon>
    </lineage>
</organism>
<protein>
    <submittedName>
        <fullName evidence="1">Beta-galactoside alpha-2,3-sialyltransferase</fullName>
        <ecNumber evidence="1">2.4.99.-</ecNumber>
    </submittedName>
</protein>
<dbReference type="GO" id="GO:0016757">
    <property type="term" value="F:glycosyltransferase activity"/>
    <property type="evidence" value="ECO:0007669"/>
    <property type="project" value="UniProtKB-KW"/>
</dbReference>
<dbReference type="EMBL" id="ACZR01000014">
    <property type="protein sequence ID" value="EEX49946.1"/>
    <property type="molecule type" value="Genomic_DNA"/>
</dbReference>
<sequence>MNLMICCTPLQVLIAEKIIEKHPNESFYGVMLSTISNKKFDYYGQRLAQKCGQFFKMVQHKDRLNLLKEILYLKREFSGKSFDKVFVANINDLQIQFLLSAVKFKQFHTFDDGTINIVQNSLFYQNETPNVIRKLINTLLGNKYSIQALRNLSQKHYSIYKGFKNIIENVEYVDLVGHCDSQSVEMEPINVLLGQPVFLEDDKNIALANKVISQFHIHYYLPHPREKYRLENVEYIDTEFIFEDYIIQQCNQKKYRIYTYFSSAILNIMNKSDNIEVIALKIDTGNSDFDACYDLFDEVGVNVIDIRD</sequence>
<comment type="caution">
    <text evidence="1">The sequence shown here is derived from an EMBL/GenBank/DDBJ whole genome shotgun (WGS) entry which is preliminary data.</text>
</comment>
<dbReference type="InterPro" id="IPR012477">
    <property type="entry name" value="Glyco_transf_52"/>
</dbReference>
<dbReference type="RefSeq" id="WP_005762252.1">
    <property type="nucleotide sequence ID" value="NZ_GG704810.1"/>
</dbReference>
<keyword evidence="2" id="KW-1185">Reference proteome</keyword>
<name>C9PR45_9PAST</name>
<keyword evidence="1" id="KW-0808">Transferase</keyword>
<evidence type="ECO:0000313" key="2">
    <source>
        <dbReference type="Proteomes" id="UP000005519"/>
    </source>
</evidence>
<dbReference type="Proteomes" id="UP000005519">
    <property type="component" value="Unassembled WGS sequence"/>
</dbReference>
<dbReference type="OrthoDB" id="2339372at2"/>
<gene>
    <name evidence="1" type="primary">lst</name>
    <name evidence="1" type="ORF">HMPREF0621_1469</name>
</gene>
<dbReference type="EC" id="2.4.99.-" evidence="1"/>
<proteinExistence type="predicted"/>
<dbReference type="Pfam" id="PF07922">
    <property type="entry name" value="Glyco_transf_52"/>
    <property type="match status" value="1"/>
</dbReference>
<dbReference type="AlphaFoldDB" id="C9PR45"/>
<dbReference type="HOGENOM" id="CLU_076077_0_0_6"/>
<dbReference type="Gene3D" id="3.30.370.20">
    <property type="match status" value="1"/>
</dbReference>
<keyword evidence="1" id="KW-0328">Glycosyltransferase</keyword>